<evidence type="ECO:0000256" key="8">
    <source>
        <dbReference type="ARBA" id="ARBA00023098"/>
    </source>
</evidence>
<reference evidence="12" key="1">
    <citation type="submission" date="2022-07" db="EMBL/GenBank/DDBJ databases">
        <title>Phylogenomic reconstructions and comparative analyses of Kickxellomycotina fungi.</title>
        <authorList>
            <person name="Reynolds N.K."/>
            <person name="Stajich J.E."/>
            <person name="Barry K."/>
            <person name="Grigoriev I.V."/>
            <person name="Crous P."/>
            <person name="Smith M.E."/>
        </authorList>
    </citation>
    <scope>NUCLEOTIDE SEQUENCE</scope>
    <source>
        <strain evidence="12">RSA 1196</strain>
    </source>
</reference>
<name>A0A9W8E490_9FUNG</name>
<dbReference type="Pfam" id="PF02544">
    <property type="entry name" value="Steroid_dh"/>
    <property type="match status" value="1"/>
</dbReference>
<dbReference type="Pfam" id="PF00240">
    <property type="entry name" value="ubiquitin"/>
    <property type="match status" value="1"/>
</dbReference>
<evidence type="ECO:0000259" key="11">
    <source>
        <dbReference type="PROSITE" id="PS50053"/>
    </source>
</evidence>
<evidence type="ECO:0000256" key="5">
    <source>
        <dbReference type="ARBA" id="ARBA00022857"/>
    </source>
</evidence>
<keyword evidence="6 10" id="KW-1133">Transmembrane helix</keyword>
<comment type="caution">
    <text evidence="12">The sequence shown here is derived from an EMBL/GenBank/DDBJ whole genome shotgun (WGS) entry which is preliminary data.</text>
</comment>
<accession>A0A9W8E490</accession>
<keyword evidence="7 12" id="KW-0560">Oxidoreductase</keyword>
<feature type="transmembrane region" description="Helical" evidence="10">
    <location>
        <begin position="196"/>
        <end position="216"/>
    </location>
</feature>
<evidence type="ECO:0000256" key="7">
    <source>
        <dbReference type="ARBA" id="ARBA00023002"/>
    </source>
</evidence>
<dbReference type="PANTHER" id="PTHR10556">
    <property type="entry name" value="3-OXO-5-ALPHA-STEROID 4-DEHYDROGENASE"/>
    <property type="match status" value="1"/>
</dbReference>
<dbReference type="InterPro" id="IPR039357">
    <property type="entry name" value="SRD5A/TECR"/>
</dbReference>
<evidence type="ECO:0000256" key="4">
    <source>
        <dbReference type="ARBA" id="ARBA00022692"/>
    </source>
</evidence>
<dbReference type="InterPro" id="IPR029071">
    <property type="entry name" value="Ubiquitin-like_domsf"/>
</dbReference>
<evidence type="ECO:0000256" key="2">
    <source>
        <dbReference type="ARBA" id="ARBA00007742"/>
    </source>
</evidence>
<evidence type="ECO:0000313" key="12">
    <source>
        <dbReference type="EMBL" id="KAJ1968651.1"/>
    </source>
</evidence>
<keyword evidence="13" id="KW-1185">Reference proteome</keyword>
<dbReference type="GO" id="GO:0042761">
    <property type="term" value="P:very long-chain fatty acid biosynthetic process"/>
    <property type="evidence" value="ECO:0007669"/>
    <property type="project" value="TreeGrafter"/>
</dbReference>
<keyword evidence="5" id="KW-0521">NADP</keyword>
<dbReference type="EC" id="1.3.1.93" evidence="12"/>
<evidence type="ECO:0000256" key="1">
    <source>
        <dbReference type="ARBA" id="ARBA00004477"/>
    </source>
</evidence>
<keyword evidence="4 10" id="KW-0812">Transmembrane</keyword>
<dbReference type="PANTHER" id="PTHR10556:SF28">
    <property type="entry name" value="VERY-LONG-CHAIN ENOYL-COA REDUCTASE"/>
    <property type="match status" value="1"/>
</dbReference>
<feature type="transmembrane region" description="Helical" evidence="10">
    <location>
        <begin position="237"/>
        <end position="257"/>
    </location>
</feature>
<dbReference type="Proteomes" id="UP001150925">
    <property type="component" value="Unassembled WGS sequence"/>
</dbReference>
<organism evidence="12 13">
    <name type="scientific">Dispira parvispora</name>
    <dbReference type="NCBI Taxonomy" id="1520584"/>
    <lineage>
        <taxon>Eukaryota</taxon>
        <taxon>Fungi</taxon>
        <taxon>Fungi incertae sedis</taxon>
        <taxon>Zoopagomycota</taxon>
        <taxon>Kickxellomycotina</taxon>
        <taxon>Dimargaritomycetes</taxon>
        <taxon>Dimargaritales</taxon>
        <taxon>Dimargaritaceae</taxon>
        <taxon>Dispira</taxon>
    </lineage>
</organism>
<dbReference type="EMBL" id="JANBPY010000153">
    <property type="protein sequence ID" value="KAJ1968651.1"/>
    <property type="molecule type" value="Genomic_DNA"/>
</dbReference>
<proteinExistence type="inferred from homology"/>
<evidence type="ECO:0000256" key="6">
    <source>
        <dbReference type="ARBA" id="ARBA00022989"/>
    </source>
</evidence>
<dbReference type="Gene3D" id="1.20.120.1630">
    <property type="match status" value="1"/>
</dbReference>
<feature type="transmembrane region" description="Helical" evidence="10">
    <location>
        <begin position="166"/>
        <end position="184"/>
    </location>
</feature>
<sequence>MKVIIEKRSRKPNAAQASQGPFPLTLDLPKDATVQSLKLGITQQQPKLTPERQRLTLDGKALLDDAQRLSEVPVADGAVLQVKDLGPQVGWRTTFICEYLGPLLANPLFYYLPQIFYGRAVAHSCMQTTALVMFEAHFLKRLYETIFVHRFSSGTMPFANLIKNTTYYTLLAGANVGFWVYGPWNGALEPSAQRSTAYTAVCIGLFVFAQISNFLTHINLRNLRPPGTRVRKIPRGYGFDLVSCPNYFFEVTSWVAFTLYTRSLASLIFTVVGAAQMYIWAVKKHKNYRREFPNYPKNRKAMIPFIA</sequence>
<dbReference type="PROSITE" id="PS50053">
    <property type="entry name" value="UBIQUITIN_2"/>
    <property type="match status" value="1"/>
</dbReference>
<evidence type="ECO:0000256" key="9">
    <source>
        <dbReference type="ARBA" id="ARBA00023136"/>
    </source>
</evidence>
<protein>
    <submittedName>
        <fullName evidence="12">3-oxo-5a-steroid 4- dehydrogenase</fullName>
        <ecNumber evidence="12">1.3.1.93</ecNumber>
    </submittedName>
</protein>
<keyword evidence="8" id="KW-0443">Lipid metabolism</keyword>
<keyword evidence="3" id="KW-0444">Lipid biosynthesis</keyword>
<dbReference type="GO" id="GO:0102758">
    <property type="term" value="F:very-long-chain enoyl-CoA reductase activity"/>
    <property type="evidence" value="ECO:0007669"/>
    <property type="project" value="UniProtKB-EC"/>
</dbReference>
<keyword evidence="9 10" id="KW-0472">Membrane</keyword>
<dbReference type="AlphaFoldDB" id="A0A9W8E490"/>
<dbReference type="Gene3D" id="3.10.20.90">
    <property type="entry name" value="Phosphatidylinositol 3-kinase Catalytic Subunit, Chain A, domain 1"/>
    <property type="match status" value="1"/>
</dbReference>
<gene>
    <name evidence="12" type="primary">TSC13</name>
    <name evidence="12" type="ORF">IWQ62_001113</name>
</gene>
<dbReference type="InterPro" id="IPR001104">
    <property type="entry name" value="3-oxo-5_a-steroid_4-DH_C"/>
</dbReference>
<dbReference type="GO" id="GO:0005789">
    <property type="term" value="C:endoplasmic reticulum membrane"/>
    <property type="evidence" value="ECO:0007669"/>
    <property type="project" value="UniProtKB-SubCell"/>
</dbReference>
<evidence type="ECO:0000256" key="3">
    <source>
        <dbReference type="ARBA" id="ARBA00022516"/>
    </source>
</evidence>
<feature type="domain" description="Ubiquitin-like" evidence="11">
    <location>
        <begin position="1"/>
        <end position="82"/>
    </location>
</feature>
<dbReference type="OrthoDB" id="540503at2759"/>
<comment type="similarity">
    <text evidence="2">Belongs to the steroid 5-alpha reductase family.</text>
</comment>
<dbReference type="SUPFAM" id="SSF54236">
    <property type="entry name" value="Ubiquitin-like"/>
    <property type="match status" value="1"/>
</dbReference>
<dbReference type="PROSITE" id="PS50244">
    <property type="entry name" value="S5A_REDUCTASE"/>
    <property type="match status" value="1"/>
</dbReference>
<comment type="subcellular location">
    <subcellularLocation>
        <location evidence="1">Endoplasmic reticulum membrane</location>
        <topology evidence="1">Multi-pass membrane protein</topology>
    </subcellularLocation>
</comment>
<dbReference type="InterPro" id="IPR000626">
    <property type="entry name" value="Ubiquitin-like_dom"/>
</dbReference>
<feature type="transmembrane region" description="Helical" evidence="10">
    <location>
        <begin position="263"/>
        <end position="282"/>
    </location>
</feature>
<dbReference type="CDD" id="cd01801">
    <property type="entry name" value="Ubl_TECR_like"/>
    <property type="match status" value="1"/>
</dbReference>
<evidence type="ECO:0000313" key="13">
    <source>
        <dbReference type="Proteomes" id="UP001150925"/>
    </source>
</evidence>
<evidence type="ECO:0000256" key="10">
    <source>
        <dbReference type="SAM" id="Phobius"/>
    </source>
</evidence>